<keyword evidence="1" id="KW-0808">Transferase</keyword>
<sequence length="247" mass="26220">MDQPNPHKVAGALKQGGGLKAYQDLVLGDRSFGFLLLHELVMLFSSWVPGALGVVLRKFFYPLILGGAGKGCLFGRGVTFRHPKKIFLGKAVVLDDGVMVDAKGVDNRGIKMADGVYIGRNSIVYTKGGDIELAEKANVSSNCILFSSNRLYVGRGTFIAAYAYLLSGGEYDMESRTPLCEQPGTNSRGETRVGDNVWIAAHAVVADGAFVGDDSVVAAGAVVRGRVEPGTLAAGLPAKTIRSLERK</sequence>
<evidence type="ECO:0000313" key="5">
    <source>
        <dbReference type="EMBL" id="KIX11022.1"/>
    </source>
</evidence>
<dbReference type="Pfam" id="PF00132">
    <property type="entry name" value="Hexapep"/>
    <property type="match status" value="1"/>
</dbReference>
<protein>
    <recommendedName>
        <fullName evidence="7">Acetyltransferase</fullName>
    </recommendedName>
</protein>
<dbReference type="FunCoup" id="A0A0D2G7X9">
    <property type="interactions" value="186"/>
</dbReference>
<evidence type="ECO:0008006" key="7">
    <source>
        <dbReference type="Google" id="ProtNLM"/>
    </source>
</evidence>
<evidence type="ECO:0000256" key="2">
    <source>
        <dbReference type="ARBA" id="ARBA00022737"/>
    </source>
</evidence>
<dbReference type="Gene3D" id="2.160.10.10">
    <property type="entry name" value="Hexapeptide repeat proteins"/>
    <property type="match status" value="1"/>
</dbReference>
<evidence type="ECO:0000313" key="6">
    <source>
        <dbReference type="Proteomes" id="UP000032233"/>
    </source>
</evidence>
<keyword evidence="4" id="KW-0812">Transmembrane</keyword>
<dbReference type="STRING" id="1429043.X474_27245"/>
<evidence type="ECO:0000256" key="4">
    <source>
        <dbReference type="SAM" id="Phobius"/>
    </source>
</evidence>
<dbReference type="InterPro" id="IPR001451">
    <property type="entry name" value="Hexapep"/>
</dbReference>
<name>A0A0D2G7X9_9BACT</name>
<dbReference type="InterPro" id="IPR018357">
    <property type="entry name" value="Hexapep_transf_CS"/>
</dbReference>
<accession>A0A0D2G7X9</accession>
<dbReference type="CDD" id="cd04647">
    <property type="entry name" value="LbH_MAT_like"/>
    <property type="match status" value="1"/>
</dbReference>
<dbReference type="OrthoDB" id="9815592at2"/>
<keyword evidence="6" id="KW-1185">Reference proteome</keyword>
<keyword evidence="4" id="KW-1133">Transmembrane helix</keyword>
<keyword evidence="2" id="KW-0677">Repeat</keyword>
<proteinExistence type="predicted"/>
<dbReference type="InterPro" id="IPR011004">
    <property type="entry name" value="Trimer_LpxA-like_sf"/>
</dbReference>
<evidence type="ECO:0000256" key="3">
    <source>
        <dbReference type="ARBA" id="ARBA00023315"/>
    </source>
</evidence>
<evidence type="ECO:0000256" key="1">
    <source>
        <dbReference type="ARBA" id="ARBA00022679"/>
    </source>
</evidence>
<dbReference type="GO" id="GO:0016746">
    <property type="term" value="F:acyltransferase activity"/>
    <property type="evidence" value="ECO:0007669"/>
    <property type="project" value="UniProtKB-KW"/>
</dbReference>
<gene>
    <name evidence="5" type="ORF">X474_27245</name>
</gene>
<dbReference type="AlphaFoldDB" id="A0A0D2G7X9"/>
<feature type="transmembrane region" description="Helical" evidence="4">
    <location>
        <begin position="32"/>
        <end position="56"/>
    </location>
</feature>
<dbReference type="SUPFAM" id="SSF51161">
    <property type="entry name" value="Trimeric LpxA-like enzymes"/>
    <property type="match status" value="1"/>
</dbReference>
<dbReference type="PROSITE" id="PS00101">
    <property type="entry name" value="HEXAPEP_TRANSFERASES"/>
    <property type="match status" value="1"/>
</dbReference>
<dbReference type="InParanoid" id="A0A0D2G7X9"/>
<comment type="caution">
    <text evidence="5">The sequence shown here is derived from an EMBL/GenBank/DDBJ whole genome shotgun (WGS) entry which is preliminary data.</text>
</comment>
<dbReference type="InterPro" id="IPR051159">
    <property type="entry name" value="Hexapeptide_acetyltransf"/>
</dbReference>
<organism evidence="5 6">
    <name type="scientific">Dethiosulfatarculus sandiegensis</name>
    <dbReference type="NCBI Taxonomy" id="1429043"/>
    <lineage>
        <taxon>Bacteria</taxon>
        <taxon>Pseudomonadati</taxon>
        <taxon>Thermodesulfobacteriota</taxon>
        <taxon>Desulfarculia</taxon>
        <taxon>Desulfarculales</taxon>
        <taxon>Desulfarculaceae</taxon>
        <taxon>Dethiosulfatarculus</taxon>
    </lineage>
</organism>
<dbReference type="Proteomes" id="UP000032233">
    <property type="component" value="Unassembled WGS sequence"/>
</dbReference>
<reference evidence="5 6" key="1">
    <citation type="submission" date="2013-11" db="EMBL/GenBank/DDBJ databases">
        <title>Metagenomic analysis of a methanogenic consortium involved in long chain n-alkane degradation.</title>
        <authorList>
            <person name="Davidova I.A."/>
            <person name="Callaghan A.V."/>
            <person name="Wawrik B."/>
            <person name="Pruitt S."/>
            <person name="Marks C."/>
            <person name="Duncan K.E."/>
            <person name="Suflita J.M."/>
        </authorList>
    </citation>
    <scope>NUCLEOTIDE SEQUENCE [LARGE SCALE GENOMIC DNA]</scope>
    <source>
        <strain evidence="5 6">SPR</strain>
    </source>
</reference>
<dbReference type="PANTHER" id="PTHR23416">
    <property type="entry name" value="SIALIC ACID SYNTHASE-RELATED"/>
    <property type="match status" value="1"/>
</dbReference>
<dbReference type="PATRIC" id="fig|1429043.3.peg.5776"/>
<keyword evidence="3" id="KW-0012">Acyltransferase</keyword>
<keyword evidence="4" id="KW-0472">Membrane</keyword>
<dbReference type="RefSeq" id="WP_044352733.1">
    <property type="nucleotide sequence ID" value="NZ_AZAC01000078.1"/>
</dbReference>
<dbReference type="EMBL" id="AZAC01000078">
    <property type="protein sequence ID" value="KIX11022.1"/>
    <property type="molecule type" value="Genomic_DNA"/>
</dbReference>